<name>A0ABT0MMY6_9GAMM</name>
<evidence type="ECO:0000313" key="2">
    <source>
        <dbReference type="EMBL" id="MCL2891198.1"/>
    </source>
</evidence>
<dbReference type="EMBL" id="JAKPBZ010000065">
    <property type="protein sequence ID" value="MCL2891198.1"/>
    <property type="molecule type" value="Genomic_DNA"/>
</dbReference>
<evidence type="ECO:0000259" key="1">
    <source>
        <dbReference type="Pfam" id="PF01695"/>
    </source>
</evidence>
<dbReference type="InterPro" id="IPR002611">
    <property type="entry name" value="IstB_ATP-bd"/>
</dbReference>
<sequence>EEGARHDLLEVIDDRAGSRSTILTSQLPIEHWHGWINDPTLADAILDRLVHNAYRLTMKGESLRRKKAEEQAAS</sequence>
<evidence type="ECO:0000313" key="3">
    <source>
        <dbReference type="Proteomes" id="UP001203069"/>
    </source>
</evidence>
<dbReference type="InterPro" id="IPR027417">
    <property type="entry name" value="P-loop_NTPase"/>
</dbReference>
<gene>
    <name evidence="2" type="primary">istB</name>
    <name evidence="2" type="ORF">MFP26_00360</name>
</gene>
<dbReference type="Proteomes" id="UP001203069">
    <property type="component" value="Unassembled WGS sequence"/>
</dbReference>
<keyword evidence="3" id="KW-1185">Reference proteome</keyword>
<proteinExistence type="predicted"/>
<feature type="domain" description="IstB-like ATP-binding" evidence="1">
    <location>
        <begin position="4"/>
        <end position="69"/>
    </location>
</feature>
<organism evidence="2 3">
    <name type="scientific">Brenneria tiliae</name>
    <dbReference type="NCBI Taxonomy" id="2914984"/>
    <lineage>
        <taxon>Bacteria</taxon>
        <taxon>Pseudomonadati</taxon>
        <taxon>Pseudomonadota</taxon>
        <taxon>Gammaproteobacteria</taxon>
        <taxon>Enterobacterales</taxon>
        <taxon>Pectobacteriaceae</taxon>
        <taxon>Brenneria</taxon>
    </lineage>
</organism>
<dbReference type="Gene3D" id="3.40.50.300">
    <property type="entry name" value="P-loop containing nucleotide triphosphate hydrolases"/>
    <property type="match status" value="1"/>
</dbReference>
<protein>
    <submittedName>
        <fullName evidence="2">IS21-like element IS1474 family helper ATPase IstB</fullName>
    </submittedName>
</protein>
<reference evidence="2 3" key="1">
    <citation type="submission" date="2022-02" db="EMBL/GenBank/DDBJ databases">
        <title>Description of Brenneria tiliae sp. nov. isolated from symptomatic Tilia x moltkei and Tilia x europaea trees in the UK.</title>
        <authorList>
            <person name="Kile H."/>
        </authorList>
    </citation>
    <scope>NUCLEOTIDE SEQUENCE [LARGE SCALE GENOMIC DNA]</scope>
    <source>
        <strain evidence="2 3">MC1SB4.1</strain>
    </source>
</reference>
<dbReference type="Pfam" id="PF01695">
    <property type="entry name" value="IstB_IS21"/>
    <property type="match status" value="1"/>
</dbReference>
<accession>A0ABT0MMY6</accession>
<comment type="caution">
    <text evidence="2">The sequence shown here is derived from an EMBL/GenBank/DDBJ whole genome shotgun (WGS) entry which is preliminary data.</text>
</comment>
<feature type="non-terminal residue" evidence="2">
    <location>
        <position position="1"/>
    </location>
</feature>